<organism evidence="3 4">
    <name type="scientific">Xanthomonas axonopodis pv. melhusii</name>
    <dbReference type="NCBI Taxonomy" id="487834"/>
    <lineage>
        <taxon>Bacteria</taxon>
        <taxon>Pseudomonadati</taxon>
        <taxon>Pseudomonadota</taxon>
        <taxon>Gammaproteobacteria</taxon>
        <taxon>Lysobacterales</taxon>
        <taxon>Lysobacteraceae</taxon>
        <taxon>Xanthomonas</taxon>
    </lineage>
</organism>
<accession>A0A1T1NML6</accession>
<feature type="region of interest" description="Disordered" evidence="1">
    <location>
        <begin position="255"/>
        <end position="278"/>
    </location>
</feature>
<dbReference type="EMBL" id="LOJW01000078">
    <property type="protein sequence ID" value="OOW64594.1"/>
    <property type="molecule type" value="Genomic_DNA"/>
</dbReference>
<evidence type="ECO:0008006" key="5">
    <source>
        <dbReference type="Google" id="ProtNLM"/>
    </source>
</evidence>
<feature type="signal peptide" evidence="2">
    <location>
        <begin position="1"/>
        <end position="20"/>
    </location>
</feature>
<feature type="compositionally biased region" description="Pro residues" evidence="1">
    <location>
        <begin position="260"/>
        <end position="278"/>
    </location>
</feature>
<evidence type="ECO:0000256" key="2">
    <source>
        <dbReference type="SAM" id="SignalP"/>
    </source>
</evidence>
<feature type="chain" id="PRO_5013340900" description="Secreted protein" evidence="2">
    <location>
        <begin position="21"/>
        <end position="278"/>
    </location>
</feature>
<protein>
    <recommendedName>
        <fullName evidence="5">Secreted protein</fullName>
    </recommendedName>
</protein>
<evidence type="ECO:0000256" key="1">
    <source>
        <dbReference type="SAM" id="MobiDB-lite"/>
    </source>
</evidence>
<keyword evidence="2" id="KW-0732">Signal</keyword>
<proteinExistence type="predicted"/>
<dbReference type="PRINTS" id="PR01217">
    <property type="entry name" value="PRICHEXTENSN"/>
</dbReference>
<dbReference type="AlphaFoldDB" id="A0A1T1NML6"/>
<comment type="caution">
    <text evidence="3">The sequence shown here is derived from an EMBL/GenBank/DDBJ whole genome shotgun (WGS) entry which is preliminary data.</text>
</comment>
<feature type="compositionally biased region" description="Pro residues" evidence="1">
    <location>
        <begin position="34"/>
        <end position="72"/>
    </location>
</feature>
<evidence type="ECO:0000313" key="3">
    <source>
        <dbReference type="EMBL" id="OOW64594.1"/>
    </source>
</evidence>
<feature type="region of interest" description="Disordered" evidence="1">
    <location>
        <begin position="149"/>
        <end position="172"/>
    </location>
</feature>
<dbReference type="Proteomes" id="UP000190559">
    <property type="component" value="Unassembled WGS sequence"/>
</dbReference>
<gene>
    <name evidence="3" type="ORF">Xmlh_21210</name>
</gene>
<sequence>MPYHLAFLLLSLCSAPPSRPAIDSPTAPQSFLPFPRPPPPGPPPHKWPAPPPPPPPKAPIGVPPPPPTPPTPVAATPVSVSGTVERFLLNPNGDVDGLWLRDGTQVGFPPHLSSEVKAAVRAGDSVVVKGFRLGNLPVLQVSSIRSGRSGREVVDRPPTFGAAPPPPPTPGQLTPLQSDGTIQRLVYGPAGEINGALVSDGTVVRMPPHLALQFADLLRVGAPLSASGLGVATPDGRAIEATQLGRDRSSLRALFTAPRPDGPLPPPPPGTPVPPAGR</sequence>
<feature type="region of interest" description="Disordered" evidence="1">
    <location>
        <begin position="18"/>
        <end position="77"/>
    </location>
</feature>
<reference evidence="3 4" key="1">
    <citation type="submission" date="2015-12" db="EMBL/GenBank/DDBJ databases">
        <authorList>
            <person name="Shamseldin A."/>
            <person name="Moawad H."/>
            <person name="Abd El-Rahim W.M."/>
            <person name="Sadowsky M.J."/>
        </authorList>
    </citation>
    <scope>NUCLEOTIDE SEQUENCE [LARGE SCALE GENOMIC DNA]</scope>
    <source>
        <strain evidence="3 4">LMG9050</strain>
    </source>
</reference>
<evidence type="ECO:0000313" key="4">
    <source>
        <dbReference type="Proteomes" id="UP000190559"/>
    </source>
</evidence>
<name>A0A1T1NML6_9XANT</name>